<feature type="transmembrane region" description="Helical" evidence="12">
    <location>
        <begin position="255"/>
        <end position="272"/>
    </location>
</feature>
<keyword evidence="9" id="KW-0675">Receptor</keyword>
<feature type="transmembrane region" description="Helical" evidence="12">
    <location>
        <begin position="27"/>
        <end position="54"/>
    </location>
</feature>
<evidence type="ECO:0000256" key="9">
    <source>
        <dbReference type="ARBA" id="ARBA00023170"/>
    </source>
</evidence>
<comment type="function">
    <text evidence="11">Possible taste receptor.</text>
</comment>
<comment type="subcellular location">
    <subcellularLocation>
        <location evidence="1">Cell membrane</location>
        <topology evidence="1">Multi-pass membrane protein</topology>
    </subcellularLocation>
</comment>
<reference evidence="15" key="1">
    <citation type="journal article" date="2011" name="Nature">
        <title>A high-resolution map of human evolutionary constraint using 29 mammals.</title>
        <authorList>
            <person name="Lindblad-Toh K."/>
            <person name="Garber M."/>
            <person name="Zuk O."/>
            <person name="Lin M.F."/>
            <person name="Parker B.J."/>
            <person name="Washietl S."/>
            <person name="Kheradpour P."/>
            <person name="Ernst J."/>
            <person name="Jordan G."/>
            <person name="Mauceli E."/>
            <person name="Ward L.D."/>
            <person name="Lowe C.B."/>
            <person name="Holloway A.K."/>
            <person name="Clamp M."/>
            <person name="Gnerre S."/>
            <person name="Alfoldi J."/>
            <person name="Beal K."/>
            <person name="Chang J."/>
            <person name="Clawson H."/>
            <person name="Cuff J."/>
            <person name="Di Palma F."/>
            <person name="Fitzgerald S."/>
            <person name="Flicek P."/>
            <person name="Guttman M."/>
            <person name="Hubisz M.J."/>
            <person name="Jaffe D.B."/>
            <person name="Jungreis I."/>
            <person name="Kent W.J."/>
            <person name="Kostka D."/>
            <person name="Lara M."/>
            <person name="Martins A.L."/>
            <person name="Massingham T."/>
            <person name="Moltke I."/>
            <person name="Raney B.J."/>
            <person name="Rasmussen M.D."/>
            <person name="Robinson J."/>
            <person name="Stark A."/>
            <person name="Vilella A.J."/>
            <person name="Wen J."/>
            <person name="Xie X."/>
            <person name="Zody M.C."/>
            <person name="Baldwin J."/>
            <person name="Bloom T."/>
            <person name="Chin C.W."/>
            <person name="Heiman D."/>
            <person name="Nicol R."/>
            <person name="Nusbaum C."/>
            <person name="Young S."/>
            <person name="Wilkinson J."/>
            <person name="Worley K.C."/>
            <person name="Kovar C.L."/>
            <person name="Muzny D.M."/>
            <person name="Gibbs R.A."/>
            <person name="Cree A."/>
            <person name="Dihn H.H."/>
            <person name="Fowler G."/>
            <person name="Jhangiani S."/>
            <person name="Joshi V."/>
            <person name="Lee S."/>
            <person name="Lewis L.R."/>
            <person name="Nazareth L.V."/>
            <person name="Okwuonu G."/>
            <person name="Santibanez J."/>
            <person name="Warren W.C."/>
            <person name="Mardis E.R."/>
            <person name="Weinstock G.M."/>
            <person name="Wilson R.K."/>
            <person name="Delehaunty K."/>
            <person name="Dooling D."/>
            <person name="Fronik C."/>
            <person name="Fulton L."/>
            <person name="Fulton B."/>
            <person name="Graves T."/>
            <person name="Minx P."/>
            <person name="Sodergren E."/>
            <person name="Birney E."/>
            <person name="Margulies E.H."/>
            <person name="Herrero J."/>
            <person name="Green E.D."/>
            <person name="Haussler D."/>
            <person name="Siepel A."/>
            <person name="Goldman N."/>
            <person name="Pollard K.S."/>
            <person name="Pedersen J.S."/>
            <person name="Lander E.S."/>
            <person name="Kellis M."/>
        </authorList>
    </citation>
    <scope>NUCLEOTIDE SEQUENCE [LARGE SCALE GENOMIC DNA]</scope>
    <source>
        <strain evidence="15">2N</strain>
    </source>
</reference>
<evidence type="ECO:0000256" key="3">
    <source>
        <dbReference type="ARBA" id="ARBA00022606"/>
    </source>
</evidence>
<dbReference type="PANTHER" id="PTHR48018">
    <property type="entry name" value="OLFACTORY RECEPTOR"/>
    <property type="match status" value="1"/>
</dbReference>
<feature type="transmembrane region" description="Helical" evidence="12">
    <location>
        <begin position="179"/>
        <end position="208"/>
    </location>
</feature>
<proteinExistence type="predicted"/>
<dbReference type="GO" id="GO:0005886">
    <property type="term" value="C:plasma membrane"/>
    <property type="evidence" value="ECO:0007669"/>
    <property type="project" value="UniProtKB-SubCell"/>
</dbReference>
<keyword evidence="5" id="KW-0552">Olfaction</keyword>
<evidence type="ECO:0000313" key="15">
    <source>
        <dbReference type="Proteomes" id="UP000005447"/>
    </source>
</evidence>
<dbReference type="GO" id="GO:0004984">
    <property type="term" value="F:olfactory receptor activity"/>
    <property type="evidence" value="ECO:0007669"/>
    <property type="project" value="InterPro"/>
</dbReference>
<dbReference type="AlphaFoldDB" id="H0VWC8"/>
<dbReference type="GO" id="GO:0004930">
    <property type="term" value="F:G protein-coupled receptor activity"/>
    <property type="evidence" value="ECO:0007669"/>
    <property type="project" value="UniProtKB-KW"/>
</dbReference>
<keyword evidence="15" id="KW-1185">Reference proteome</keyword>
<evidence type="ECO:0000256" key="5">
    <source>
        <dbReference type="ARBA" id="ARBA00022725"/>
    </source>
</evidence>
<dbReference type="Ensembl" id="ENSCPOT00000023636.2">
    <property type="protein sequence ID" value="ENSCPOP00000015006.2"/>
    <property type="gene ID" value="ENSCPOG00000024427.2"/>
</dbReference>
<sequence length="273" mass="30622">MNHVGVFSCAERQTVGTTLIRCGAQLVLFHLLIIYLLSLLGNLTLIHTPMYFFIRNLSFLDLWYVSIYSPKILMTCVSDDERISFADCVVQFFFSAGLAYTECYLLNRANPLLYPQDMSPELCVSLVTASYLGGFVNSIIIISETFTLGFCGDSDINDFFCNLPPLVRLVCDMEASYQAVLYFILTSNIVTLPRFILTSLLSIVVAILKIRSTTGRLKAFSTCGSHLAAVILYYCSILFSYSWPSTSYALEQDKVVSVFYTVVIPMLNPLIYS</sequence>
<protein>
    <recommendedName>
        <fullName evidence="13">G-protein coupled receptors family 1 profile domain-containing protein</fullName>
    </recommendedName>
</protein>
<keyword evidence="7" id="KW-0297">G-protein coupled receptor</keyword>
<evidence type="ECO:0000256" key="10">
    <source>
        <dbReference type="ARBA" id="ARBA00023224"/>
    </source>
</evidence>
<dbReference type="HOGENOM" id="CLU_012526_5_5_1"/>
<evidence type="ECO:0000259" key="13">
    <source>
        <dbReference type="PROSITE" id="PS50262"/>
    </source>
</evidence>
<reference evidence="14" key="3">
    <citation type="submission" date="2025-09" db="UniProtKB">
        <authorList>
            <consortium name="Ensembl"/>
        </authorList>
    </citation>
    <scope>IDENTIFICATION</scope>
    <source>
        <strain evidence="14">2N</strain>
    </source>
</reference>
<dbReference type="InParanoid" id="H0VWC8"/>
<evidence type="ECO:0000313" key="14">
    <source>
        <dbReference type="Ensembl" id="ENSCPOP00000015006.2"/>
    </source>
</evidence>
<keyword evidence="3" id="KW-0716">Sensory transduction</keyword>
<dbReference type="InterPro" id="IPR017452">
    <property type="entry name" value="GPCR_Rhodpsn_7TM"/>
</dbReference>
<dbReference type="eggNOG" id="ENOG502SIDD">
    <property type="taxonomic scope" value="Eukaryota"/>
</dbReference>
<feature type="domain" description="G-protein coupled receptors family 1 profile" evidence="13">
    <location>
        <begin position="29"/>
        <end position="272"/>
    </location>
</feature>
<organism evidence="14 15">
    <name type="scientific">Cavia porcellus</name>
    <name type="common">Guinea pig</name>
    <dbReference type="NCBI Taxonomy" id="10141"/>
    <lineage>
        <taxon>Eukaryota</taxon>
        <taxon>Metazoa</taxon>
        <taxon>Chordata</taxon>
        <taxon>Craniata</taxon>
        <taxon>Vertebrata</taxon>
        <taxon>Euteleostomi</taxon>
        <taxon>Mammalia</taxon>
        <taxon>Eutheria</taxon>
        <taxon>Euarchontoglires</taxon>
        <taxon>Glires</taxon>
        <taxon>Rodentia</taxon>
        <taxon>Hystricomorpha</taxon>
        <taxon>Caviidae</taxon>
        <taxon>Cavia</taxon>
    </lineage>
</organism>
<evidence type="ECO:0000256" key="1">
    <source>
        <dbReference type="ARBA" id="ARBA00004651"/>
    </source>
</evidence>
<dbReference type="EMBL" id="AAKN02033521">
    <property type="status" value="NOT_ANNOTATED_CDS"/>
    <property type="molecule type" value="Genomic_DNA"/>
</dbReference>
<dbReference type="PROSITE" id="PS50262">
    <property type="entry name" value="G_PROTEIN_RECEP_F1_2"/>
    <property type="match status" value="1"/>
</dbReference>
<evidence type="ECO:0000256" key="2">
    <source>
        <dbReference type="ARBA" id="ARBA00022475"/>
    </source>
</evidence>
<dbReference type="InterPro" id="IPR000725">
    <property type="entry name" value="Olfact_rcpt"/>
</dbReference>
<evidence type="ECO:0000256" key="7">
    <source>
        <dbReference type="ARBA" id="ARBA00023040"/>
    </source>
</evidence>
<dbReference type="EMBL" id="AAKN02033522">
    <property type="status" value="NOT_ANNOTATED_CDS"/>
    <property type="molecule type" value="Genomic_DNA"/>
</dbReference>
<evidence type="ECO:0000256" key="8">
    <source>
        <dbReference type="ARBA" id="ARBA00023136"/>
    </source>
</evidence>
<dbReference type="Gene3D" id="1.20.1070.10">
    <property type="entry name" value="Rhodopsin 7-helix transmembrane proteins"/>
    <property type="match status" value="1"/>
</dbReference>
<evidence type="ECO:0000256" key="4">
    <source>
        <dbReference type="ARBA" id="ARBA00022692"/>
    </source>
</evidence>
<dbReference type="PRINTS" id="PR00245">
    <property type="entry name" value="OLFACTORYR"/>
</dbReference>
<dbReference type="OMA" id="ICADSRI"/>
<dbReference type="Pfam" id="PF13853">
    <property type="entry name" value="7tm_4"/>
    <property type="match status" value="1"/>
</dbReference>
<keyword evidence="6 12" id="KW-1133">Transmembrane helix</keyword>
<reference evidence="14" key="2">
    <citation type="submission" date="2025-08" db="UniProtKB">
        <authorList>
            <consortium name="Ensembl"/>
        </authorList>
    </citation>
    <scope>IDENTIFICATION</scope>
    <source>
        <strain evidence="14">2N</strain>
    </source>
</reference>
<name>H0VWC8_CAVPO</name>
<accession>H0VWC8</accession>
<evidence type="ECO:0000256" key="6">
    <source>
        <dbReference type="ARBA" id="ARBA00022989"/>
    </source>
</evidence>
<keyword evidence="8 12" id="KW-0472">Membrane</keyword>
<dbReference type="SUPFAM" id="SSF81321">
    <property type="entry name" value="Family A G protein-coupled receptor-like"/>
    <property type="match status" value="1"/>
</dbReference>
<keyword evidence="10" id="KW-0807">Transducer</keyword>
<feature type="transmembrane region" description="Helical" evidence="12">
    <location>
        <begin position="220"/>
        <end position="243"/>
    </location>
</feature>
<dbReference type="Proteomes" id="UP000005447">
    <property type="component" value="Unassembled WGS sequence"/>
</dbReference>
<dbReference type="VEuPathDB" id="HostDB:ENSCPOG00000024427"/>
<keyword evidence="4 12" id="KW-0812">Transmembrane</keyword>
<evidence type="ECO:0000256" key="11">
    <source>
        <dbReference type="ARBA" id="ARBA00053672"/>
    </source>
</evidence>
<dbReference type="GeneTree" id="ENSGT00940000154333"/>
<dbReference type="FunFam" id="1.20.1070.10:FF:000015">
    <property type="entry name" value="Olfactory receptor"/>
    <property type="match status" value="1"/>
</dbReference>
<dbReference type="STRING" id="10141.ENSCPOP00000015006"/>
<evidence type="ECO:0000256" key="12">
    <source>
        <dbReference type="SAM" id="Phobius"/>
    </source>
</evidence>
<keyword evidence="2" id="KW-1003">Cell membrane</keyword>